<dbReference type="PANTHER" id="PTHR36607">
    <property type="entry name" value="1,2-DIHYDROXY-3-KETO-5-METHYLTHIOPENTENE DIOXYGENASE 4"/>
    <property type="match status" value="1"/>
</dbReference>
<proteinExistence type="predicted"/>
<feature type="compositionally biased region" description="Polar residues" evidence="1">
    <location>
        <begin position="553"/>
        <end position="570"/>
    </location>
</feature>
<feature type="domain" description="Aminotransferase-like plant mobile" evidence="2">
    <location>
        <begin position="289"/>
        <end position="381"/>
    </location>
</feature>
<name>A0A4U5R450_POPAL</name>
<evidence type="ECO:0000313" key="3">
    <source>
        <dbReference type="EMBL" id="TKS16937.1"/>
    </source>
</evidence>
<accession>A0A4U5R450</accession>
<gene>
    <name evidence="3" type="ORF">D5086_0000017680</name>
</gene>
<dbReference type="PANTHER" id="PTHR36607:SF20">
    <property type="entry name" value="AMINOTRANSFERASE-LIKE PLANT MOBILE DOMAIN-CONTAINING PROTEIN"/>
    <property type="match status" value="1"/>
</dbReference>
<comment type="caution">
    <text evidence="3">The sequence shown here is derived from an EMBL/GenBank/DDBJ whole genome shotgun (WGS) entry which is preliminary data.</text>
</comment>
<feature type="region of interest" description="Disordered" evidence="1">
    <location>
        <begin position="485"/>
        <end position="576"/>
    </location>
</feature>
<dbReference type="EMBL" id="RCHU01000045">
    <property type="protein sequence ID" value="TKS16937.1"/>
    <property type="molecule type" value="Genomic_DNA"/>
</dbReference>
<organism evidence="3">
    <name type="scientific">Populus alba</name>
    <name type="common">White poplar</name>
    <dbReference type="NCBI Taxonomy" id="43335"/>
    <lineage>
        <taxon>Eukaryota</taxon>
        <taxon>Viridiplantae</taxon>
        <taxon>Streptophyta</taxon>
        <taxon>Embryophyta</taxon>
        <taxon>Tracheophyta</taxon>
        <taxon>Spermatophyta</taxon>
        <taxon>Magnoliopsida</taxon>
        <taxon>eudicotyledons</taxon>
        <taxon>Gunneridae</taxon>
        <taxon>Pentapetalae</taxon>
        <taxon>rosids</taxon>
        <taxon>fabids</taxon>
        <taxon>Malpighiales</taxon>
        <taxon>Salicaceae</taxon>
        <taxon>Saliceae</taxon>
        <taxon>Populus</taxon>
    </lineage>
</organism>
<evidence type="ECO:0000259" key="2">
    <source>
        <dbReference type="Pfam" id="PF10536"/>
    </source>
</evidence>
<evidence type="ECO:0000256" key="1">
    <source>
        <dbReference type="SAM" id="MobiDB-lite"/>
    </source>
</evidence>
<dbReference type="InterPro" id="IPR019557">
    <property type="entry name" value="AminoTfrase-like_pln_mobile"/>
</dbReference>
<sequence>MVLFRNSSSSTKRFLVIDEKYRRTSLHVYEPAIGPFAKKRSSESIKHLTSWSLETSYELYGHGGLPQSVLQLQSSFPHSTTFLADLPSLDYHKRDGNATCKDYFPISDALEYTPKYWEWTEDILKHYEPILERAHIRDTIFASLFTYDWQMNVILSFYNHWNPATNTLSTPNGEESISLWELKSFIPSADELNEADKKGRSFLPKSCKYLFIAFHKECQTIDGDHVMTLQDWVDFWFRDDLRYKVPFSVGKSSGSNKTNYPSGSIDKSRVRFSKFIHPFKELNVPSHIQDEVYLAAFLSCWLCKFVFPSKDVGFIRPSTFKVASMMAAGRQFSLAIPVLASIFKGLKEVQSALSVTARDIPFPIHFLSSWLAEKFGTHQTTISPTKLVGMTKYADSVDNLGFANIFPVTLEGELESQPWRMYLNFGIVLPNSKLIPSASFRCPQMIKLPLVTKRYMDWWTPRWSKVCSPEMKIILKSPANVAIVSRRTKEKKNDPLLTKKKRSSPTYKRDKRVVDVDLGKEDGTRTSAHINRTPLVIPSVKRVSTSKDHLNKKSSNSSGTKERSAQSFSPQLEEEDNVEAILNVDDSEHENSDHHWKRLKRTKKVFNPCSSGFLHGVPSASIMPDNIDELLGQQDLGNDFDMYIGPEMSVASVASPNPFNILAAGIGNSQPSFSLPHEQPKPPQPIFNIATNLHNLGPTTAFESSGVTRYCADDIIGEIRSEFAVKCWESIKNKIARTPIHYIPNLAGEVEKILLTIEDIKVDCSSIRRMVTEVIEDAKKFIHLESSLSPMMTSEQRALNVEKLEVQLKNSEAFEEEASTSISITHAEITKITGQLMELQSKKTELESSLKACDAKLSERQIITSGIRVEITTLSSSPVISETDAVILQKLKGLLETKQKEMEEHNWKP</sequence>
<protein>
    <recommendedName>
        <fullName evidence="2">Aminotransferase-like plant mobile domain-containing protein</fullName>
    </recommendedName>
</protein>
<reference evidence="3" key="1">
    <citation type="submission" date="2018-10" db="EMBL/GenBank/DDBJ databases">
        <title>Population genomic analysis revealed the cold adaptation of white poplar.</title>
        <authorList>
            <person name="Liu Y.-J."/>
        </authorList>
    </citation>
    <scope>NUCLEOTIDE SEQUENCE [LARGE SCALE GENOMIC DNA]</scope>
    <source>
        <strain evidence="3">PAL-ZL1</strain>
    </source>
</reference>
<dbReference type="Pfam" id="PF10536">
    <property type="entry name" value="PMD"/>
    <property type="match status" value="1"/>
</dbReference>
<feature type="compositionally biased region" description="Basic and acidic residues" evidence="1">
    <location>
        <begin position="512"/>
        <end position="524"/>
    </location>
</feature>
<dbReference type="AlphaFoldDB" id="A0A4U5R450"/>